<keyword evidence="2" id="KW-1185">Reference proteome</keyword>
<gene>
    <name evidence="1" type="ORF">E1A91_D01G153900v1</name>
</gene>
<dbReference type="InterPro" id="IPR055298">
    <property type="entry name" value="AtLOH3-like"/>
</dbReference>
<protein>
    <submittedName>
        <fullName evidence="1">Uncharacterized protein</fullName>
    </submittedName>
</protein>
<organism evidence="1 2">
    <name type="scientific">Gossypium mustelinum</name>
    <name type="common">Cotton</name>
    <name type="synonym">Gossypium caicoense</name>
    <dbReference type="NCBI Taxonomy" id="34275"/>
    <lineage>
        <taxon>Eukaryota</taxon>
        <taxon>Viridiplantae</taxon>
        <taxon>Streptophyta</taxon>
        <taxon>Embryophyta</taxon>
        <taxon>Tracheophyta</taxon>
        <taxon>Spermatophyta</taxon>
        <taxon>Magnoliopsida</taxon>
        <taxon>eudicotyledons</taxon>
        <taxon>Gunneridae</taxon>
        <taxon>Pentapetalae</taxon>
        <taxon>rosids</taxon>
        <taxon>malvids</taxon>
        <taxon>Malvales</taxon>
        <taxon>Malvaceae</taxon>
        <taxon>Malvoideae</taxon>
        <taxon>Gossypium</taxon>
    </lineage>
</organism>
<dbReference type="EMBL" id="CM017649">
    <property type="protein sequence ID" value="TYI97598.1"/>
    <property type="molecule type" value="Genomic_DNA"/>
</dbReference>
<accession>A0A5D2W7V6</accession>
<dbReference type="Proteomes" id="UP000323597">
    <property type="component" value="Chromosome D01"/>
</dbReference>
<feature type="non-terminal residue" evidence="1">
    <location>
        <position position="1"/>
    </location>
</feature>
<name>A0A5D2W7V6_GOSMU</name>
<dbReference type="PANTHER" id="PTHR11697:SF230">
    <property type="entry name" value="ZINC FINGER, MYM DOMAIN CONTAINING 1"/>
    <property type="match status" value="1"/>
</dbReference>
<dbReference type="PANTHER" id="PTHR11697">
    <property type="entry name" value="GENERAL TRANSCRIPTION FACTOR 2-RELATED ZINC FINGER PROTEIN"/>
    <property type="match status" value="1"/>
</dbReference>
<evidence type="ECO:0000313" key="2">
    <source>
        <dbReference type="Proteomes" id="UP000323597"/>
    </source>
</evidence>
<proteinExistence type="predicted"/>
<sequence length="77" mass="9234">EFAFILHIMIDIMEIMHDLYRALQRKSQDIVNAMHFVSTTKTLIQRLIEDGWDLLFEKVKSFCEKHEIDVFDMNAPY</sequence>
<reference evidence="1 2" key="1">
    <citation type="submission" date="2019-07" db="EMBL/GenBank/DDBJ databases">
        <title>WGS assembly of Gossypium mustelinum.</title>
        <authorList>
            <person name="Chen Z.J."/>
            <person name="Sreedasyam A."/>
            <person name="Ando A."/>
            <person name="Song Q."/>
            <person name="De L."/>
            <person name="Hulse-Kemp A."/>
            <person name="Ding M."/>
            <person name="Ye W."/>
            <person name="Kirkbride R."/>
            <person name="Jenkins J."/>
            <person name="Plott C."/>
            <person name="Lovell J."/>
            <person name="Lin Y.-M."/>
            <person name="Vaughn R."/>
            <person name="Liu B."/>
            <person name="Li W."/>
            <person name="Simpson S."/>
            <person name="Scheffler B."/>
            <person name="Saski C."/>
            <person name="Grover C."/>
            <person name="Hu G."/>
            <person name="Conover J."/>
            <person name="Carlson J."/>
            <person name="Shu S."/>
            <person name="Boston L."/>
            <person name="Williams M."/>
            <person name="Peterson D."/>
            <person name="Mcgee K."/>
            <person name="Jones D."/>
            <person name="Wendel J."/>
            <person name="Stelly D."/>
            <person name="Grimwood J."/>
            <person name="Schmutz J."/>
        </authorList>
    </citation>
    <scope>NUCLEOTIDE SEQUENCE [LARGE SCALE GENOMIC DNA]</scope>
    <source>
        <strain evidence="1">1408120.09</strain>
    </source>
</reference>
<evidence type="ECO:0000313" key="1">
    <source>
        <dbReference type="EMBL" id="TYI97598.1"/>
    </source>
</evidence>
<dbReference type="AlphaFoldDB" id="A0A5D2W7V6"/>
<feature type="non-terminal residue" evidence="1">
    <location>
        <position position="77"/>
    </location>
</feature>